<dbReference type="Proteomes" id="UP000017127">
    <property type="component" value="Unassembled WGS sequence"/>
</dbReference>
<evidence type="ECO:0000313" key="1">
    <source>
        <dbReference type="EMBL" id="ERT09987.1"/>
    </source>
</evidence>
<organism evidence="1 2">
    <name type="scientific">Lyngbya aestuarii BL J</name>
    <dbReference type="NCBI Taxonomy" id="1348334"/>
    <lineage>
        <taxon>Bacteria</taxon>
        <taxon>Bacillati</taxon>
        <taxon>Cyanobacteriota</taxon>
        <taxon>Cyanophyceae</taxon>
        <taxon>Oscillatoriophycideae</taxon>
        <taxon>Oscillatoriales</taxon>
        <taxon>Microcoleaceae</taxon>
        <taxon>Lyngbya</taxon>
    </lineage>
</organism>
<reference evidence="1 2" key="1">
    <citation type="journal article" date="2013" name="Front. Microbiol.">
        <title>Comparative genomic analyses of the cyanobacterium, Lyngbya aestuarii BL J, a powerful hydrogen producer.</title>
        <authorList>
            <person name="Kothari A."/>
            <person name="Vaughn M."/>
            <person name="Garcia-Pichel F."/>
        </authorList>
    </citation>
    <scope>NUCLEOTIDE SEQUENCE [LARGE SCALE GENOMIC DNA]</scope>
    <source>
        <strain evidence="1 2">BL J</strain>
    </source>
</reference>
<protein>
    <submittedName>
        <fullName evidence="1">Uncharacterized protein</fullName>
    </submittedName>
</protein>
<keyword evidence="2" id="KW-1185">Reference proteome</keyword>
<proteinExistence type="predicted"/>
<comment type="caution">
    <text evidence="1">The sequence shown here is derived from an EMBL/GenBank/DDBJ whole genome shotgun (WGS) entry which is preliminary data.</text>
</comment>
<sequence length="42" mass="4934">MGVIDKTVTEIADNSGLNLIIDRWMKVEYRRLNVEHFRSQAN</sequence>
<gene>
    <name evidence="1" type="ORF">M595_0040</name>
</gene>
<name>U7QRU3_9CYAN</name>
<dbReference type="EMBL" id="AUZM01000001">
    <property type="protein sequence ID" value="ERT09987.1"/>
    <property type="molecule type" value="Genomic_DNA"/>
</dbReference>
<dbReference type="AlphaFoldDB" id="U7QRU3"/>
<evidence type="ECO:0000313" key="2">
    <source>
        <dbReference type="Proteomes" id="UP000017127"/>
    </source>
</evidence>
<accession>U7QRU3</accession>